<sequence>MGEVIECAEVEFVDADVPATTYDSVEMLDNGGLRVAQIWQGELRHGWCEIETTATYLPPGSWKQVRPRRLAGTLFVEDEEADPTVSPAIAGDPVPLPRLGARVIASEAQRLAANYLIQKYKLSQSQAEHEVRQKFATRGEIEVAVPEHALGAGEKRIVRFLFINTAPDVS</sequence>
<dbReference type="Proteomes" id="UP001186041">
    <property type="component" value="Unassembled WGS sequence"/>
</dbReference>
<dbReference type="RefSeq" id="WP_317722363.1">
    <property type="nucleotide sequence ID" value="NZ_JAWLVK010000018.1"/>
</dbReference>
<evidence type="ECO:0000313" key="2">
    <source>
        <dbReference type="Proteomes" id="UP001186041"/>
    </source>
</evidence>
<comment type="caution">
    <text evidence="1">The sequence shown here is derived from an EMBL/GenBank/DDBJ whole genome shotgun (WGS) entry which is preliminary data.</text>
</comment>
<dbReference type="AlphaFoldDB" id="A0AAE4VF82"/>
<reference evidence="1" key="1">
    <citation type="submission" date="2023-10" db="EMBL/GenBank/DDBJ databases">
        <title>Mycolicibacterium fortuitum clinical isolates causing pulmonary infections in humans.</title>
        <authorList>
            <person name="Mejia-Ponce P.M."/>
            <person name="Zenteno-Cuevas R."/>
            <person name="Licona-Cassani C."/>
        </authorList>
    </citation>
    <scope>NUCLEOTIDE SEQUENCE</scope>
    <source>
        <strain evidence="1">M8</strain>
    </source>
</reference>
<proteinExistence type="predicted"/>
<dbReference type="EMBL" id="JAWLVV010000017">
    <property type="protein sequence ID" value="MDV7292372.1"/>
    <property type="molecule type" value="Genomic_DNA"/>
</dbReference>
<organism evidence="1 2">
    <name type="scientific">Mycolicibacterium fortuitum</name>
    <name type="common">Mycobacterium fortuitum</name>
    <dbReference type="NCBI Taxonomy" id="1766"/>
    <lineage>
        <taxon>Bacteria</taxon>
        <taxon>Bacillati</taxon>
        <taxon>Actinomycetota</taxon>
        <taxon>Actinomycetes</taxon>
        <taxon>Mycobacteriales</taxon>
        <taxon>Mycobacteriaceae</taxon>
        <taxon>Mycolicibacterium</taxon>
    </lineage>
</organism>
<gene>
    <name evidence="1" type="ORF">R4485_19555</name>
</gene>
<name>A0AAE4VF82_MYCFO</name>
<evidence type="ECO:0000313" key="1">
    <source>
        <dbReference type="EMBL" id="MDV7292372.1"/>
    </source>
</evidence>
<protein>
    <submittedName>
        <fullName evidence="1">Uncharacterized protein</fullName>
    </submittedName>
</protein>
<accession>A0AAE4VF82</accession>